<dbReference type="InterPro" id="IPR011009">
    <property type="entry name" value="Kinase-like_dom_sf"/>
</dbReference>
<feature type="region of interest" description="Disordered" evidence="1">
    <location>
        <begin position="27"/>
        <end position="81"/>
    </location>
</feature>
<dbReference type="EMBL" id="MN739454">
    <property type="protein sequence ID" value="QHT05423.1"/>
    <property type="molecule type" value="Genomic_DNA"/>
</dbReference>
<feature type="compositionally biased region" description="Basic residues" evidence="1">
    <location>
        <begin position="382"/>
        <end position="415"/>
    </location>
</feature>
<organism evidence="2">
    <name type="scientific">viral metagenome</name>
    <dbReference type="NCBI Taxonomy" id="1070528"/>
    <lineage>
        <taxon>unclassified sequences</taxon>
        <taxon>metagenomes</taxon>
        <taxon>organismal metagenomes</taxon>
    </lineage>
</organism>
<evidence type="ECO:0000256" key="1">
    <source>
        <dbReference type="SAM" id="MobiDB-lite"/>
    </source>
</evidence>
<reference evidence="2" key="1">
    <citation type="journal article" date="2020" name="Nature">
        <title>Giant virus diversity and host interactions through global metagenomics.</title>
        <authorList>
            <person name="Schulz F."/>
            <person name="Roux S."/>
            <person name="Paez-Espino D."/>
            <person name="Jungbluth S."/>
            <person name="Walsh D.A."/>
            <person name="Denef V.J."/>
            <person name="McMahon K.D."/>
            <person name="Konstantinidis K.T."/>
            <person name="Eloe-Fadrosh E.A."/>
            <person name="Kyrpides N.C."/>
            <person name="Woyke T."/>
        </authorList>
    </citation>
    <scope>NUCLEOTIDE SEQUENCE</scope>
    <source>
        <strain evidence="2">GVMAG-M-3300021375-17</strain>
    </source>
</reference>
<evidence type="ECO:0008006" key="3">
    <source>
        <dbReference type="Google" id="ProtNLM"/>
    </source>
</evidence>
<protein>
    <recommendedName>
        <fullName evidence="3">Protein kinase domain-containing protein</fullName>
    </recommendedName>
</protein>
<accession>A0A6C0CM98</accession>
<proteinExistence type="predicted"/>
<dbReference type="AlphaFoldDB" id="A0A6C0CM98"/>
<sequence>MDFFKSKNFKSKKMSCERIHYWINENKGNNKLNDIRKDILIQDNKPQDDKTQDDKTQDDKTQDDKTQDDKPQDDKPQDDKPRLIGQFINELNEKTNTLKNTEKKQIPYFKQMGYGDFSVVFSYKENEMYKIHYTDNDRTKEWNTIQILKDIRDKLELENDTLGIKLGIKLSNNILYPLQYGEKYTDYYPRMGAHSTKENSFIVKYALCPSIYHIINENETDSDHDLLFSIMSQYNDIYNLLVNLHEMGYVHNNVRRENMVYCKNTLKLDNFGSIQHLQTKYMDEKYYNSDTNTYNYSDMRDFNFDDRNIYIYAQSDISNLKEDYNKILLEYVKKNIIKKVNGNYVINNKNINEKWLEDSKLYNERLKAIINGRVEQNNDKKKGGKSQKKTKKSIKKRKTRKRRKRTHISNKKIIR</sequence>
<name>A0A6C0CM98_9ZZZZ</name>
<feature type="region of interest" description="Disordered" evidence="1">
    <location>
        <begin position="373"/>
        <end position="415"/>
    </location>
</feature>
<feature type="compositionally biased region" description="Basic and acidic residues" evidence="1">
    <location>
        <begin position="33"/>
        <end position="81"/>
    </location>
</feature>
<evidence type="ECO:0000313" key="2">
    <source>
        <dbReference type="EMBL" id="QHT05423.1"/>
    </source>
</evidence>
<dbReference type="SUPFAM" id="SSF56112">
    <property type="entry name" value="Protein kinase-like (PK-like)"/>
    <property type="match status" value="1"/>
</dbReference>